<evidence type="ECO:0000256" key="5">
    <source>
        <dbReference type="ARBA" id="ARBA00022692"/>
    </source>
</evidence>
<dbReference type="EnsemblMetazoa" id="GBRI022908-RA">
    <property type="protein sequence ID" value="GBRI022908-PA"/>
    <property type="gene ID" value="GBRI022908"/>
</dbReference>
<keyword evidence="8 12" id="KW-0406">Ion transport</keyword>
<evidence type="ECO:0000256" key="12">
    <source>
        <dbReference type="RuleBase" id="RU000679"/>
    </source>
</evidence>
<keyword evidence="3 12" id="KW-0813">Transport</keyword>
<organism evidence="13 14">
    <name type="scientific">Glossina brevipalpis</name>
    <dbReference type="NCBI Taxonomy" id="37001"/>
    <lineage>
        <taxon>Eukaryota</taxon>
        <taxon>Metazoa</taxon>
        <taxon>Ecdysozoa</taxon>
        <taxon>Arthropoda</taxon>
        <taxon>Hexapoda</taxon>
        <taxon>Insecta</taxon>
        <taxon>Pterygota</taxon>
        <taxon>Neoptera</taxon>
        <taxon>Endopterygota</taxon>
        <taxon>Diptera</taxon>
        <taxon>Brachycera</taxon>
        <taxon>Muscomorpha</taxon>
        <taxon>Hippoboscoidea</taxon>
        <taxon>Glossinidae</taxon>
        <taxon>Glossina</taxon>
    </lineage>
</organism>
<dbReference type="Proteomes" id="UP000091820">
    <property type="component" value="Unassembled WGS sequence"/>
</dbReference>
<comment type="subcellular location">
    <subcellularLocation>
        <location evidence="1">Membrane</location>
        <topology evidence="1">Multi-pass membrane protein</topology>
    </subcellularLocation>
</comment>
<keyword evidence="6" id="KW-1133">Transmembrane helix</keyword>
<dbReference type="InterPro" id="IPR001873">
    <property type="entry name" value="ENaC"/>
</dbReference>
<comment type="similarity">
    <text evidence="2 12">Belongs to the amiloride-sensitive sodium channel (TC 1.A.6) family.</text>
</comment>
<evidence type="ECO:0000313" key="13">
    <source>
        <dbReference type="EnsemblMetazoa" id="GBRI022908-PA"/>
    </source>
</evidence>
<evidence type="ECO:0000313" key="14">
    <source>
        <dbReference type="Proteomes" id="UP000091820"/>
    </source>
</evidence>
<keyword evidence="4 12" id="KW-0894">Sodium channel</keyword>
<evidence type="ECO:0000256" key="9">
    <source>
        <dbReference type="ARBA" id="ARBA00023136"/>
    </source>
</evidence>
<protein>
    <submittedName>
        <fullName evidence="13">Uncharacterized protein</fullName>
    </submittedName>
</protein>
<evidence type="ECO:0000256" key="7">
    <source>
        <dbReference type="ARBA" id="ARBA00023053"/>
    </source>
</evidence>
<dbReference type="GO" id="GO:0016020">
    <property type="term" value="C:membrane"/>
    <property type="evidence" value="ECO:0007669"/>
    <property type="project" value="UniProtKB-SubCell"/>
</dbReference>
<keyword evidence="7" id="KW-0915">Sodium</keyword>
<evidence type="ECO:0000256" key="10">
    <source>
        <dbReference type="ARBA" id="ARBA00023201"/>
    </source>
</evidence>
<evidence type="ECO:0000256" key="1">
    <source>
        <dbReference type="ARBA" id="ARBA00004141"/>
    </source>
</evidence>
<reference evidence="13" key="2">
    <citation type="submission" date="2020-05" db="UniProtKB">
        <authorList>
            <consortium name="EnsemblMetazoa"/>
        </authorList>
    </citation>
    <scope>IDENTIFICATION</scope>
    <source>
        <strain evidence="13">IAEA</strain>
    </source>
</reference>
<dbReference type="VEuPathDB" id="VectorBase:GBRI022908"/>
<proteinExistence type="inferred from homology"/>
<keyword evidence="10 12" id="KW-0739">Sodium transport</keyword>
<name>A0A1A9WKE9_9MUSC</name>
<sequence>MLRLSSSSSSPLPPPPTVSLTNCKRSNVSKHFTKLKKFMHPINAFIVGYFNESVIHGIKYVVKSGLTIIERFIWFSLVTISMYFSIKIGLQSVDKYYTKSTVLGLERNYYYWNTTMPSVTICPLARLNKRLFHDYIR</sequence>
<dbReference type="GO" id="GO:0005272">
    <property type="term" value="F:sodium channel activity"/>
    <property type="evidence" value="ECO:0007669"/>
    <property type="project" value="UniProtKB-KW"/>
</dbReference>
<keyword evidence="9" id="KW-0472">Membrane</keyword>
<evidence type="ECO:0000256" key="2">
    <source>
        <dbReference type="ARBA" id="ARBA00007193"/>
    </source>
</evidence>
<keyword evidence="14" id="KW-1185">Reference proteome</keyword>
<keyword evidence="5 12" id="KW-0812">Transmembrane</keyword>
<evidence type="ECO:0000256" key="8">
    <source>
        <dbReference type="ARBA" id="ARBA00023065"/>
    </source>
</evidence>
<evidence type="ECO:0000256" key="6">
    <source>
        <dbReference type="ARBA" id="ARBA00022989"/>
    </source>
</evidence>
<accession>A0A1A9WKE9</accession>
<evidence type="ECO:0000256" key="4">
    <source>
        <dbReference type="ARBA" id="ARBA00022461"/>
    </source>
</evidence>
<evidence type="ECO:0000256" key="11">
    <source>
        <dbReference type="ARBA" id="ARBA00023303"/>
    </source>
</evidence>
<reference evidence="14" key="1">
    <citation type="submission" date="2014-03" db="EMBL/GenBank/DDBJ databases">
        <authorList>
            <person name="Aksoy S."/>
            <person name="Warren W."/>
            <person name="Wilson R.K."/>
        </authorList>
    </citation>
    <scope>NUCLEOTIDE SEQUENCE [LARGE SCALE GENOMIC DNA]</scope>
    <source>
        <strain evidence="14">IAEA</strain>
    </source>
</reference>
<dbReference type="Pfam" id="PF00858">
    <property type="entry name" value="ASC"/>
    <property type="match status" value="1"/>
</dbReference>
<keyword evidence="11 12" id="KW-0407">Ion channel</keyword>
<evidence type="ECO:0000256" key="3">
    <source>
        <dbReference type="ARBA" id="ARBA00022448"/>
    </source>
</evidence>
<dbReference type="AlphaFoldDB" id="A0A1A9WKE9"/>